<feature type="domain" description="MacB-like periplasmic core" evidence="9">
    <location>
        <begin position="909"/>
        <end position="1102"/>
    </location>
</feature>
<evidence type="ECO:0000259" key="8">
    <source>
        <dbReference type="Pfam" id="PF02687"/>
    </source>
</evidence>
<evidence type="ECO:0000313" key="10">
    <source>
        <dbReference type="EMBL" id="GMA72573.1"/>
    </source>
</evidence>
<dbReference type="Gene3D" id="1.10.287.1490">
    <property type="match status" value="1"/>
</dbReference>
<accession>A0AA37XL33</accession>
<evidence type="ECO:0000256" key="1">
    <source>
        <dbReference type="ARBA" id="ARBA00004651"/>
    </source>
</evidence>
<feature type="domain" description="ABC3 transporter permease C-terminal" evidence="8">
    <location>
        <begin position="741"/>
        <end position="857"/>
    </location>
</feature>
<organism evidence="10 11">
    <name type="scientific">Tetragenococcus osmophilus</name>
    <dbReference type="NCBI Taxonomy" id="526944"/>
    <lineage>
        <taxon>Bacteria</taxon>
        <taxon>Bacillati</taxon>
        <taxon>Bacillota</taxon>
        <taxon>Bacilli</taxon>
        <taxon>Lactobacillales</taxon>
        <taxon>Enterococcaceae</taxon>
        <taxon>Tetragenococcus</taxon>
    </lineage>
</organism>
<feature type="transmembrane region" description="Helical" evidence="7">
    <location>
        <begin position="738"/>
        <end position="757"/>
    </location>
</feature>
<evidence type="ECO:0008006" key="12">
    <source>
        <dbReference type="Google" id="ProtNLM"/>
    </source>
</evidence>
<evidence type="ECO:0000256" key="5">
    <source>
        <dbReference type="ARBA" id="ARBA00023136"/>
    </source>
</evidence>
<feature type="region of interest" description="Disordered" evidence="6">
    <location>
        <begin position="499"/>
        <end position="537"/>
    </location>
</feature>
<evidence type="ECO:0000256" key="3">
    <source>
        <dbReference type="ARBA" id="ARBA00022692"/>
    </source>
</evidence>
<gene>
    <name evidence="10" type="ORF">GCM10025885_16220</name>
</gene>
<evidence type="ECO:0000313" key="11">
    <source>
        <dbReference type="Proteomes" id="UP001157039"/>
    </source>
</evidence>
<protein>
    <recommendedName>
        <fullName evidence="12">ABC transporter permease</fullName>
    </recommendedName>
</protein>
<dbReference type="InterPro" id="IPR003838">
    <property type="entry name" value="ABC3_permease_C"/>
</dbReference>
<feature type="compositionally biased region" description="Acidic residues" evidence="6">
    <location>
        <begin position="683"/>
        <end position="696"/>
    </location>
</feature>
<keyword evidence="4 7" id="KW-1133">Transmembrane helix</keyword>
<dbReference type="GO" id="GO:0005886">
    <property type="term" value="C:plasma membrane"/>
    <property type="evidence" value="ECO:0007669"/>
    <property type="project" value="UniProtKB-SubCell"/>
</dbReference>
<keyword evidence="2" id="KW-1003">Cell membrane</keyword>
<feature type="transmembrane region" description="Helical" evidence="7">
    <location>
        <begin position="21"/>
        <end position="38"/>
    </location>
</feature>
<feature type="compositionally biased region" description="Acidic residues" evidence="6">
    <location>
        <begin position="663"/>
        <end position="675"/>
    </location>
</feature>
<comment type="subcellular location">
    <subcellularLocation>
        <location evidence="1">Cell membrane</location>
        <topology evidence="1">Multi-pass membrane protein</topology>
    </subcellularLocation>
</comment>
<dbReference type="Pfam" id="PF12704">
    <property type="entry name" value="MacB_PCD"/>
    <property type="match status" value="1"/>
</dbReference>
<sequence>MHKKKLWKDIGRSITGSWGRFFSILSLMALGTFAFVGLKVTGPDMRATAEQFYDQTNLADMTLTSTWGLDDSDQDLLAKADQLEKVEYGYLEDVTVKDTDTSMRVFSAPEDLSQYEVVEGNMPQEDDEIVLDYQQQDNFELGDTIDLNQEEADDDEESDETDESSQEILDRTSYKVVGFVKSSEITETTNIGQTSVGTGQLDSYGVVPEDNFDSDVYMIARMDFSDTQGLNAYSDKYDRLIRKHQNSVEELFADQDDKRLSDVKEDRQQDIDDGWDEINDTKQELEDAESQLDDAQDQLQDGQNQIDQNQAELENEVAQAQDQINDGQQQLDQGKSSVATAQNQLTQAKAQLDNGKATLDEKWTQLQAGKRQLDNAQTTLANNKQQLDQGANALAEGKKQLADNQEKINANEQELQEGQNQVAQQQETLQQQKEEKQGEIEQLQSKTEEAKEQVAPLKANYEEISAENQPIIDQLEEQKDQLTEEENEDELYELDEQIQERQSQVNQAQQSYQQAAELSDSLEQKSEGAQSTLDATLDEKQDQIITVQNKADQGEESLDAAKQQLEQKQTQLAQEEEKYQNGLEQYNAGVQSFNQNQEAYEKGLSAWASGMESLNENSAEYQENAQNLAAAKQELGGKEEELTQARNTLADKQAQGQDQLEQAQEELEEQREEYEENRAEYEEQKEEADNEIPEKEDDLRDAQEELDDLEAPEYTFEDRKDGNPGYKQYLENSQRVDILSNIFPVFLFAIAVLVSLTTMTRFVEEERVNTGTLKALGYSNWDVKKKFVVYGIVSSSLGAIIGTALGHTLLPTVIFEAYAASSTFSQVTLNFSFLYTLIGFAIAIICTTLPAYLVANKELKERTAQLLVAKPPKKGSRILLERITPLWNRMSFTYKVTARNLFRYKKRMFMTIFGVAGCAALLLTGFGIRDSLTGIVDHQFDDLVKYDLIVNKNDDLSDEDQEQLDNKLEEDDVRNATDAYYEELSVRAGENNDTQDITLLVPDDEQAFKQDVSMVNRQSQEQLSLPDDGAILSEKLADLLGAQKGDTVTLNDDEDQPHKVKVAGITEMYMGHYAYMSQEAYQNSFDSSGDPNSYLVTLDDTSEENIDEQSSSFVDLDGTQGVVQSSAISEQIDQVIDGLNNVILVLITCATLLAIVVIYNLTNINVSERVRELSTIKVLGFYDREVTMYVYRETILLSILGILAGYVVGYFLHGFIMQTLPPDDAMFSPGLELSNFGLSAGITLLITFILMFVIHRKLKNIDMLEALQSAD</sequence>
<dbReference type="RefSeq" id="WP_227874562.1">
    <property type="nucleotide sequence ID" value="NZ_BSUW01000001.1"/>
</dbReference>
<proteinExistence type="predicted"/>
<feature type="transmembrane region" description="Helical" evidence="7">
    <location>
        <begin position="787"/>
        <end position="813"/>
    </location>
</feature>
<feature type="region of interest" description="Disordered" evidence="6">
    <location>
        <begin position="409"/>
        <end position="471"/>
    </location>
</feature>
<dbReference type="InterPro" id="IPR038766">
    <property type="entry name" value="Membrane_comp_ABC_pdt"/>
</dbReference>
<feature type="compositionally biased region" description="Low complexity" evidence="6">
    <location>
        <begin position="416"/>
        <end position="431"/>
    </location>
</feature>
<feature type="transmembrane region" description="Helical" evidence="7">
    <location>
        <begin position="908"/>
        <end position="928"/>
    </location>
</feature>
<dbReference type="Proteomes" id="UP001157039">
    <property type="component" value="Unassembled WGS sequence"/>
</dbReference>
<keyword evidence="3 7" id="KW-0812">Transmembrane</keyword>
<evidence type="ECO:0000256" key="6">
    <source>
        <dbReference type="SAM" id="MobiDB-lite"/>
    </source>
</evidence>
<evidence type="ECO:0000256" key="7">
    <source>
        <dbReference type="SAM" id="Phobius"/>
    </source>
</evidence>
<dbReference type="EMBL" id="BSUW01000001">
    <property type="protein sequence ID" value="GMA72573.1"/>
    <property type="molecule type" value="Genomic_DNA"/>
</dbReference>
<feature type="compositionally biased region" description="Acidic residues" evidence="6">
    <location>
        <begin position="286"/>
        <end position="296"/>
    </location>
</feature>
<name>A0AA37XL33_9ENTE</name>
<reference evidence="10 11" key="1">
    <citation type="journal article" date="2014" name="Int. J. Syst. Evol. Microbiol.">
        <title>Complete genome sequence of Corynebacterium casei LMG S-19264T (=DSM 44701T), isolated from a smear-ripened cheese.</title>
        <authorList>
            <consortium name="US DOE Joint Genome Institute (JGI-PGF)"/>
            <person name="Walter F."/>
            <person name="Albersmeier A."/>
            <person name="Kalinowski J."/>
            <person name="Ruckert C."/>
        </authorList>
    </citation>
    <scope>NUCLEOTIDE SEQUENCE [LARGE SCALE GENOMIC DNA]</scope>
    <source>
        <strain evidence="10 11">NBRC 114545</strain>
    </source>
</reference>
<evidence type="ECO:0000259" key="9">
    <source>
        <dbReference type="Pfam" id="PF12704"/>
    </source>
</evidence>
<feature type="compositionally biased region" description="Polar residues" evidence="6">
    <location>
        <begin position="617"/>
        <end position="627"/>
    </location>
</feature>
<feature type="domain" description="ABC3 transporter permease C-terminal" evidence="8">
    <location>
        <begin position="1145"/>
        <end position="1260"/>
    </location>
</feature>
<dbReference type="PANTHER" id="PTHR30287:SF1">
    <property type="entry name" value="INNER MEMBRANE PROTEIN"/>
    <property type="match status" value="1"/>
</dbReference>
<evidence type="ECO:0000256" key="2">
    <source>
        <dbReference type="ARBA" id="ARBA00022475"/>
    </source>
</evidence>
<feature type="region of interest" description="Disordered" evidence="6">
    <location>
        <begin position="617"/>
        <end position="698"/>
    </location>
</feature>
<feature type="compositionally biased region" description="Low complexity" evidence="6">
    <location>
        <begin position="500"/>
        <end position="519"/>
    </location>
</feature>
<comment type="caution">
    <text evidence="10">The sequence shown here is derived from an EMBL/GenBank/DDBJ whole genome shotgun (WGS) entry which is preliminary data.</text>
</comment>
<keyword evidence="5 7" id="KW-0472">Membrane</keyword>
<dbReference type="InterPro" id="IPR025857">
    <property type="entry name" value="MacB_PCD"/>
</dbReference>
<feature type="transmembrane region" description="Helical" evidence="7">
    <location>
        <begin position="833"/>
        <end position="855"/>
    </location>
</feature>
<feature type="transmembrane region" description="Helical" evidence="7">
    <location>
        <begin position="1142"/>
        <end position="1161"/>
    </location>
</feature>
<feature type="transmembrane region" description="Helical" evidence="7">
    <location>
        <begin position="1194"/>
        <end position="1216"/>
    </location>
</feature>
<dbReference type="AlphaFoldDB" id="A0AA37XL33"/>
<feature type="transmembrane region" description="Helical" evidence="7">
    <location>
        <begin position="1236"/>
        <end position="1254"/>
    </location>
</feature>
<evidence type="ECO:0000256" key="4">
    <source>
        <dbReference type="ARBA" id="ARBA00022989"/>
    </source>
</evidence>
<dbReference type="Pfam" id="PF02687">
    <property type="entry name" value="FtsX"/>
    <property type="match status" value="2"/>
</dbReference>
<dbReference type="PANTHER" id="PTHR30287">
    <property type="entry name" value="MEMBRANE COMPONENT OF PREDICTED ABC SUPERFAMILY METABOLITE UPTAKE TRANSPORTER"/>
    <property type="match status" value="1"/>
</dbReference>
<feature type="region of interest" description="Disordered" evidence="6">
    <location>
        <begin position="284"/>
        <end position="303"/>
    </location>
</feature>
<feature type="compositionally biased region" description="Low complexity" evidence="6">
    <location>
        <begin position="652"/>
        <end position="662"/>
    </location>
</feature>